<dbReference type="Proteomes" id="UP001642487">
    <property type="component" value="Chromosome 3"/>
</dbReference>
<dbReference type="PANTHER" id="PTHR46633">
    <property type="entry name" value="TRANSCRIPTION FACTOR MYC/MYB-RELATED"/>
    <property type="match status" value="1"/>
</dbReference>
<keyword evidence="1" id="KW-0805">Transcription regulation</keyword>
<proteinExistence type="predicted"/>
<keyword evidence="2" id="KW-0804">Transcription</keyword>
<evidence type="ECO:0000259" key="4">
    <source>
        <dbReference type="Pfam" id="PF14215"/>
    </source>
</evidence>
<dbReference type="PANTHER" id="PTHR46633:SF6">
    <property type="entry name" value="TRANSCRIPTION FACTOR MYC_MYB N-TERMINAL DOMAIN-CONTAINING PROTEIN"/>
    <property type="match status" value="1"/>
</dbReference>
<feature type="region of interest" description="Disordered" evidence="3">
    <location>
        <begin position="347"/>
        <end position="376"/>
    </location>
</feature>
<feature type="domain" description="Transcription factor MYC/MYB N-terminal" evidence="4">
    <location>
        <begin position="45"/>
        <end position="229"/>
    </location>
</feature>
<reference evidence="5 6" key="1">
    <citation type="submission" date="2024-03" db="EMBL/GenBank/DDBJ databases">
        <authorList>
            <person name="Gkanogiannis A."/>
            <person name="Becerra Lopez-Lavalle L."/>
        </authorList>
    </citation>
    <scope>NUCLEOTIDE SEQUENCE [LARGE SCALE GENOMIC DNA]</scope>
</reference>
<dbReference type="Pfam" id="PF14215">
    <property type="entry name" value="bHLH-MYC_N"/>
    <property type="match status" value="1"/>
</dbReference>
<evidence type="ECO:0000313" key="6">
    <source>
        <dbReference type="Proteomes" id="UP001642487"/>
    </source>
</evidence>
<accession>A0ABP0YBS3</accession>
<gene>
    <name evidence="5" type="ORF">CITCOLO1_LOCUS9021</name>
</gene>
<dbReference type="InterPro" id="IPR025610">
    <property type="entry name" value="MYC/MYB_N"/>
</dbReference>
<protein>
    <recommendedName>
        <fullName evidence="4">Transcription factor MYC/MYB N-terminal domain-containing protein</fullName>
    </recommendedName>
</protein>
<sequence>MPTSRCSKYHDCSFPFNCEEKDEYRANRFSFSKMESGLPMLNCLLQHTLRSLCLSSDSSSSTSSKWVYAIFWRILPRNFPPPKWEFGGSSLDRSKGNKRNWILVWEDGFCDFHECERAAGGCIASRFGVDLFFKMSHEVYSYGEGLVGKVGADNGHKWVFRENATESDPNLISSWNSSIEPQPRAWASQFKSGIQTIIVIAVREGVVQLGSFDKVPEDLNLVINVQRKFSYLHSMPGIFAVQRPYLPSQHPYVLKPDVQIENQSTGLKRLFSSMLDESPIKSINLGWNTPQHSLPSGSPVWPIPPLLPSTSCGFGSFKSKFPSNSTPPCEVNDPPDAVQLMSINHRNTTKATNSEVKIETSSKLDAAQETEEKQYV</sequence>
<evidence type="ECO:0000313" key="5">
    <source>
        <dbReference type="EMBL" id="CAK9317125.1"/>
    </source>
</evidence>
<keyword evidence="6" id="KW-1185">Reference proteome</keyword>
<evidence type="ECO:0000256" key="3">
    <source>
        <dbReference type="SAM" id="MobiDB-lite"/>
    </source>
</evidence>
<evidence type="ECO:0000256" key="1">
    <source>
        <dbReference type="ARBA" id="ARBA00023015"/>
    </source>
</evidence>
<name>A0ABP0YBS3_9ROSI</name>
<organism evidence="5 6">
    <name type="scientific">Citrullus colocynthis</name>
    <name type="common">colocynth</name>
    <dbReference type="NCBI Taxonomy" id="252529"/>
    <lineage>
        <taxon>Eukaryota</taxon>
        <taxon>Viridiplantae</taxon>
        <taxon>Streptophyta</taxon>
        <taxon>Embryophyta</taxon>
        <taxon>Tracheophyta</taxon>
        <taxon>Spermatophyta</taxon>
        <taxon>Magnoliopsida</taxon>
        <taxon>eudicotyledons</taxon>
        <taxon>Gunneridae</taxon>
        <taxon>Pentapetalae</taxon>
        <taxon>rosids</taxon>
        <taxon>fabids</taxon>
        <taxon>Cucurbitales</taxon>
        <taxon>Cucurbitaceae</taxon>
        <taxon>Benincaseae</taxon>
        <taxon>Citrullus</taxon>
    </lineage>
</organism>
<evidence type="ECO:0000256" key="2">
    <source>
        <dbReference type="ARBA" id="ARBA00023163"/>
    </source>
</evidence>
<dbReference type="EMBL" id="OZ021737">
    <property type="protein sequence ID" value="CAK9317125.1"/>
    <property type="molecule type" value="Genomic_DNA"/>
</dbReference>